<evidence type="ECO:0000256" key="3">
    <source>
        <dbReference type="RuleBase" id="RU365026"/>
    </source>
</evidence>
<comment type="caution">
    <text evidence="5">The sequence shown here is derived from an EMBL/GenBank/DDBJ whole genome shotgun (WGS) entry which is preliminary data.</text>
</comment>
<feature type="domain" description="Exocyst complex subunit Exo70 C-terminal" evidence="4">
    <location>
        <begin position="195"/>
        <end position="563"/>
    </location>
</feature>
<dbReference type="PANTHER" id="PTHR12542:SF7">
    <property type="entry name" value="EXOCYST SUBUNIT EXO70 FAMILY PROTEIN"/>
    <property type="match status" value="1"/>
</dbReference>
<reference evidence="6" key="1">
    <citation type="journal article" date="2024" name="IScience">
        <title>Strigolactones Initiate the Formation of Haustorium-like Structures in Castilleja.</title>
        <authorList>
            <person name="Buerger M."/>
            <person name="Peterson D."/>
            <person name="Chory J."/>
        </authorList>
    </citation>
    <scope>NUCLEOTIDE SEQUENCE [LARGE SCALE GENOMIC DNA]</scope>
</reference>
<dbReference type="Pfam" id="PF20669">
    <property type="entry name" value="Exo70_N"/>
    <property type="match status" value="1"/>
</dbReference>
<dbReference type="GO" id="GO:0015031">
    <property type="term" value="P:protein transport"/>
    <property type="evidence" value="ECO:0007669"/>
    <property type="project" value="UniProtKB-KW"/>
</dbReference>
<evidence type="ECO:0000256" key="1">
    <source>
        <dbReference type="ARBA" id="ARBA00006756"/>
    </source>
</evidence>
<keyword evidence="3" id="KW-0653">Protein transport</keyword>
<gene>
    <name evidence="5" type="ORF">CASFOL_025855</name>
</gene>
<dbReference type="SUPFAM" id="SSF74788">
    <property type="entry name" value="Cullin repeat-like"/>
    <property type="match status" value="1"/>
</dbReference>
<accession>A0ABD3CSA4</accession>
<dbReference type="InterPro" id="IPR046364">
    <property type="entry name" value="Exo70_C"/>
</dbReference>
<evidence type="ECO:0000313" key="5">
    <source>
        <dbReference type="EMBL" id="KAL3632871.1"/>
    </source>
</evidence>
<keyword evidence="3" id="KW-0268">Exocytosis</keyword>
<keyword evidence="2 3" id="KW-0813">Transport</keyword>
<dbReference type="PANTHER" id="PTHR12542">
    <property type="entry name" value="EXOCYST COMPLEX PROTEIN EXO70"/>
    <property type="match status" value="1"/>
</dbReference>
<organism evidence="5 6">
    <name type="scientific">Castilleja foliolosa</name>
    <dbReference type="NCBI Taxonomy" id="1961234"/>
    <lineage>
        <taxon>Eukaryota</taxon>
        <taxon>Viridiplantae</taxon>
        <taxon>Streptophyta</taxon>
        <taxon>Embryophyta</taxon>
        <taxon>Tracheophyta</taxon>
        <taxon>Spermatophyta</taxon>
        <taxon>Magnoliopsida</taxon>
        <taxon>eudicotyledons</taxon>
        <taxon>Gunneridae</taxon>
        <taxon>Pentapetalae</taxon>
        <taxon>asterids</taxon>
        <taxon>lamiids</taxon>
        <taxon>Lamiales</taxon>
        <taxon>Orobanchaceae</taxon>
        <taxon>Pedicularideae</taxon>
        <taxon>Castillejinae</taxon>
        <taxon>Castilleja</taxon>
    </lineage>
</organism>
<dbReference type="InterPro" id="IPR004140">
    <property type="entry name" value="Exo70"/>
</dbReference>
<comment type="similarity">
    <text evidence="1 3">Belongs to the EXO70 family.</text>
</comment>
<dbReference type="Pfam" id="PF03081">
    <property type="entry name" value="Exo70_C"/>
    <property type="match status" value="1"/>
</dbReference>
<dbReference type="Proteomes" id="UP001632038">
    <property type="component" value="Unassembled WGS sequence"/>
</dbReference>
<dbReference type="GO" id="GO:0006887">
    <property type="term" value="P:exocytosis"/>
    <property type="evidence" value="ECO:0007669"/>
    <property type="project" value="UniProtKB-KW"/>
</dbReference>
<sequence>MLKTIVATFQTVMGSSLSQQSAVDTISQWRAKPTHELIFDSGLRDVSHYFEAVDRLHHQSSSNLKSFNNELISIAMARLKHEFASVLRRQSDHQRGPISTTTESSFTTDSTAYLFRYEEYVAYEPPSQDVVDYLRNIAQRMSSNGNLKECVEIYKNVRKGFLQTHLKRLRFDELSLGLNSKRYVWDELRLKMELWVQVCKICVKILFEREKKLCDQIFQGLDSNLAKDECFLGTVQEFAIHLFNFVEAISLSNHSYERMENILGVYSSFMLVLPHANALFDCELGKEVRIKCAEISSKIENDVLRLLYDFEKTVLLERSSFSDDRGAVHRSTVYAMDQIVIIAKNRELLANLIKSAPSLNFGYITVRQDDLGDINRRSFLDQHLILIIVVLQMNLKTKCENYKNATLGQLFMMNNVRYIVKRINEGSNGLREMIGESYMRKLDESFRLSMDNYRALTRGKFLACFEDKGLYITGCFKKSRLSKKAVKRRVKDFNTAYEELKDLHSQWMVSDLELRDELRVALCGDLVPAYVDFLEKLRSDSEINLLLENNIKYSVKDFDALILETLFEDTEINV</sequence>
<evidence type="ECO:0000259" key="4">
    <source>
        <dbReference type="Pfam" id="PF03081"/>
    </source>
</evidence>
<keyword evidence="6" id="KW-1185">Reference proteome</keyword>
<dbReference type="AlphaFoldDB" id="A0ABD3CSA4"/>
<evidence type="ECO:0000313" key="6">
    <source>
        <dbReference type="Proteomes" id="UP001632038"/>
    </source>
</evidence>
<name>A0ABD3CSA4_9LAMI</name>
<dbReference type="Gene3D" id="1.20.1280.170">
    <property type="entry name" value="Exocyst complex component Exo70"/>
    <property type="match status" value="1"/>
</dbReference>
<proteinExistence type="inferred from homology"/>
<evidence type="ECO:0000256" key="2">
    <source>
        <dbReference type="ARBA" id="ARBA00022448"/>
    </source>
</evidence>
<dbReference type="EMBL" id="JAVIJP010000032">
    <property type="protein sequence ID" value="KAL3632871.1"/>
    <property type="molecule type" value="Genomic_DNA"/>
</dbReference>
<dbReference type="InterPro" id="IPR016159">
    <property type="entry name" value="Cullin_repeat-like_dom_sf"/>
</dbReference>
<comment type="function">
    <text evidence="3">Component of the exocyst complex.</text>
</comment>
<protein>
    <recommendedName>
        <fullName evidence="3">Exocyst subunit Exo70 family protein</fullName>
    </recommendedName>
</protein>